<organism evidence="8 9">
    <name type="scientific">Sparus aurata</name>
    <name type="common">Gilthead sea bream</name>
    <dbReference type="NCBI Taxonomy" id="8175"/>
    <lineage>
        <taxon>Eukaryota</taxon>
        <taxon>Metazoa</taxon>
        <taxon>Chordata</taxon>
        <taxon>Craniata</taxon>
        <taxon>Vertebrata</taxon>
        <taxon>Euteleostomi</taxon>
        <taxon>Actinopterygii</taxon>
        <taxon>Neopterygii</taxon>
        <taxon>Teleostei</taxon>
        <taxon>Neoteleostei</taxon>
        <taxon>Acanthomorphata</taxon>
        <taxon>Eupercaria</taxon>
        <taxon>Spariformes</taxon>
        <taxon>Sparidae</taxon>
        <taxon>Sparus</taxon>
    </lineage>
</organism>
<dbReference type="GO" id="GO:0009062">
    <property type="term" value="P:fatty acid catabolic process"/>
    <property type="evidence" value="ECO:0007669"/>
    <property type="project" value="TreeGrafter"/>
</dbReference>
<name>A0A671WR81_SPAAU</name>
<comment type="cofactor">
    <cofactor evidence="2">
        <name>Mg(2+)</name>
        <dbReference type="ChEBI" id="CHEBI:18420"/>
    </cofactor>
</comment>
<dbReference type="SMART" id="SM00775">
    <property type="entry name" value="LNS2"/>
    <property type="match status" value="1"/>
</dbReference>
<dbReference type="GO" id="GO:0032869">
    <property type="term" value="P:cellular response to insulin stimulus"/>
    <property type="evidence" value="ECO:0007669"/>
    <property type="project" value="TreeGrafter"/>
</dbReference>
<dbReference type="GO" id="GO:0045944">
    <property type="term" value="P:positive regulation of transcription by RNA polymerase II"/>
    <property type="evidence" value="ECO:0007669"/>
    <property type="project" value="TreeGrafter"/>
</dbReference>
<keyword evidence="9" id="KW-1185">Reference proteome</keyword>
<feature type="region of interest" description="Disordered" evidence="6">
    <location>
        <begin position="347"/>
        <end position="373"/>
    </location>
</feature>
<evidence type="ECO:0000256" key="3">
    <source>
        <dbReference type="ARBA" id="ARBA00005476"/>
    </source>
</evidence>
<dbReference type="Pfam" id="PF16876">
    <property type="entry name" value="Lipin_mid"/>
    <property type="match status" value="1"/>
</dbReference>
<feature type="compositionally biased region" description="Basic and acidic residues" evidence="6">
    <location>
        <begin position="178"/>
        <end position="187"/>
    </location>
</feature>
<dbReference type="GeneTree" id="ENSGT00940000157219"/>
<feature type="compositionally biased region" description="Basic and acidic residues" evidence="6">
    <location>
        <begin position="206"/>
        <end position="218"/>
    </location>
</feature>
<dbReference type="GO" id="GO:0005634">
    <property type="term" value="C:nucleus"/>
    <property type="evidence" value="ECO:0007669"/>
    <property type="project" value="TreeGrafter"/>
</dbReference>
<dbReference type="GO" id="GO:0003713">
    <property type="term" value="F:transcription coactivator activity"/>
    <property type="evidence" value="ECO:0007669"/>
    <property type="project" value="TreeGrafter"/>
</dbReference>
<dbReference type="AlphaFoldDB" id="A0A671WR81"/>
<dbReference type="GO" id="GO:0019432">
    <property type="term" value="P:triglyceride biosynthetic process"/>
    <property type="evidence" value="ECO:0007669"/>
    <property type="project" value="TreeGrafter"/>
</dbReference>
<evidence type="ECO:0000313" key="8">
    <source>
        <dbReference type="Ensembl" id="ENSSAUP00010041415.1"/>
    </source>
</evidence>
<dbReference type="Pfam" id="PF08235">
    <property type="entry name" value="LNS2"/>
    <property type="match status" value="1"/>
</dbReference>
<evidence type="ECO:0000256" key="2">
    <source>
        <dbReference type="ARBA" id="ARBA00001946"/>
    </source>
</evidence>
<comment type="catalytic activity">
    <reaction evidence="1">
        <text>a 1,2-diacyl-sn-glycero-3-phosphate + H2O = a 1,2-diacyl-sn-glycerol + phosphate</text>
        <dbReference type="Rhea" id="RHEA:27429"/>
        <dbReference type="ChEBI" id="CHEBI:15377"/>
        <dbReference type="ChEBI" id="CHEBI:17815"/>
        <dbReference type="ChEBI" id="CHEBI:43474"/>
        <dbReference type="ChEBI" id="CHEBI:58608"/>
        <dbReference type="EC" id="3.1.3.4"/>
    </reaction>
    <physiologicalReaction direction="left-to-right" evidence="1">
        <dbReference type="Rhea" id="RHEA:27430"/>
    </physiologicalReaction>
</comment>
<dbReference type="GO" id="GO:0005741">
    <property type="term" value="C:mitochondrial outer membrane"/>
    <property type="evidence" value="ECO:0007669"/>
    <property type="project" value="TreeGrafter"/>
</dbReference>
<evidence type="ECO:0000256" key="1">
    <source>
        <dbReference type="ARBA" id="ARBA00001180"/>
    </source>
</evidence>
<feature type="region of interest" description="Disordered" evidence="6">
    <location>
        <begin position="230"/>
        <end position="260"/>
    </location>
</feature>
<feature type="compositionally biased region" description="Acidic residues" evidence="6">
    <location>
        <begin position="188"/>
        <end position="205"/>
    </location>
</feature>
<keyword evidence="5" id="KW-0378">Hydrolase</keyword>
<protein>
    <recommendedName>
        <fullName evidence="4">phosphatidate phosphatase</fullName>
        <ecNumber evidence="4">3.1.3.4</ecNumber>
    </recommendedName>
</protein>
<dbReference type="Proteomes" id="UP000472265">
    <property type="component" value="Chromosome 22"/>
</dbReference>
<feature type="region of interest" description="Disordered" evidence="6">
    <location>
        <begin position="399"/>
        <end position="418"/>
    </location>
</feature>
<gene>
    <name evidence="8" type="primary">LPIN1</name>
    <name evidence="8" type="synonym">lpin1b</name>
</gene>
<dbReference type="SUPFAM" id="SSF56784">
    <property type="entry name" value="HAD-like"/>
    <property type="match status" value="1"/>
</dbReference>
<dbReference type="Pfam" id="PF04571">
    <property type="entry name" value="Lipin_N"/>
    <property type="match status" value="1"/>
</dbReference>
<dbReference type="PANTHER" id="PTHR12181:SF10">
    <property type="entry name" value="PHOSPHATIDATE PHOSPHATASE LPIN1"/>
    <property type="match status" value="1"/>
</dbReference>
<evidence type="ECO:0000256" key="6">
    <source>
        <dbReference type="SAM" id="MobiDB-lite"/>
    </source>
</evidence>
<dbReference type="InterPro" id="IPR026058">
    <property type="entry name" value="LIPIN"/>
</dbReference>
<dbReference type="InterPro" id="IPR013209">
    <property type="entry name" value="LNS2"/>
</dbReference>
<reference evidence="8" key="3">
    <citation type="submission" date="2025-09" db="UniProtKB">
        <authorList>
            <consortium name="Ensembl"/>
        </authorList>
    </citation>
    <scope>IDENTIFICATION</scope>
</reference>
<dbReference type="EC" id="3.1.3.4" evidence="4"/>
<proteinExistence type="inferred from homology"/>
<sequence>MQQVLSTVCRPQTTRQTMNYVGQLAGQVFVQVKELYRGLNPATLSGCIDVIVVRQPDGSLQCSPFHVRFGKMGVLRSREKVVDMEINGEPVDLHMKLGDNGEAFFVQETENDQEVVPSYLATSPIMSDGALLMSSSLMGKKSSVGPSIQTLGSAASAGENGGGMMMMKKRRKRRRKARADSVRREESGDYSEDEDMFTIDISSDEGTERESSRTSSRDVLRDESLIFLISFSSPSPGNSRPTSPKSDSELMTKPSDAESQNPAMHWAWGELPQAATVTKKPNPPPVCPVSIPVTESTHFRVITHEMPSEQFGMETESVRMESQTVTSETQVMTAGGAAAQMMCDMEETMPRQPGKTDSPSKRKDKRSRHLGSDGVYLDDITDLEPEVAALYFPKSMSDPGLHSTSLSPQSVSSGGDSGVDSYCDPMSDLPSITISLCGGLTDNREITKEQFHEKIISYQQFADNPSIIDDPNLVVKIGSKYYNWSTAAPLMLAMQAFQKPLPKAAVENIMKEKMPKKGGRWWFSWRGRNSNSKSVISPADLKTGITLSLQLQDGPNDAVFSVTTQYQGTCRCQGTIYLWNWDDKIIISDIDGTITRSDTLGHILPTLGKDWTHQGIAQLYHKVSQNGYKFLYCSARAIGMADMTRGYLHWVNERGTMLPMGPVLLSPSSLFSALHREVIEKKPEKFKVECLNDIKNLFYPNQQPFYAAFGNRPTDVFSYKEVGVPLNRIFTVNPKGELVQEHAKTNISSYVRLGEVVDHVFPLKVRASSSDFPCSDTFSHFTYWRQQLPRVEHHGNTPPQTAS</sequence>
<dbReference type="Ensembl" id="ENSSAUT00010043613.1">
    <property type="protein sequence ID" value="ENSSAUP00010041415.1"/>
    <property type="gene ID" value="ENSSAUG00010017247.1"/>
</dbReference>
<feature type="compositionally biased region" description="Basic residues" evidence="6">
    <location>
        <begin position="167"/>
        <end position="177"/>
    </location>
</feature>
<reference evidence="8" key="2">
    <citation type="submission" date="2025-08" db="UniProtKB">
        <authorList>
            <consortium name="Ensembl"/>
        </authorList>
    </citation>
    <scope>IDENTIFICATION</scope>
</reference>
<reference evidence="8" key="1">
    <citation type="submission" date="2021-04" db="EMBL/GenBank/DDBJ databases">
        <authorList>
            <consortium name="Wellcome Sanger Institute Data Sharing"/>
        </authorList>
    </citation>
    <scope>NUCLEOTIDE SEQUENCE [LARGE SCALE GENOMIC DNA]</scope>
</reference>
<evidence type="ECO:0000256" key="5">
    <source>
        <dbReference type="ARBA" id="ARBA00022801"/>
    </source>
</evidence>
<dbReference type="InterPro" id="IPR007651">
    <property type="entry name" value="Lipin_N"/>
</dbReference>
<evidence type="ECO:0000259" key="7">
    <source>
        <dbReference type="SMART" id="SM00775"/>
    </source>
</evidence>
<comment type="similarity">
    <text evidence="3">Belongs to the lipin family.</text>
</comment>
<dbReference type="GO" id="GO:0008195">
    <property type="term" value="F:phosphatidate phosphatase activity"/>
    <property type="evidence" value="ECO:0007669"/>
    <property type="project" value="UniProtKB-EC"/>
</dbReference>
<feature type="domain" description="LNS2/PITP" evidence="7">
    <location>
        <begin position="585"/>
        <end position="741"/>
    </location>
</feature>
<dbReference type="InterPro" id="IPR031315">
    <property type="entry name" value="LNS2/PITP"/>
</dbReference>
<dbReference type="PANTHER" id="PTHR12181">
    <property type="entry name" value="LIPIN"/>
    <property type="match status" value="1"/>
</dbReference>
<dbReference type="InterPro" id="IPR036412">
    <property type="entry name" value="HAD-like_sf"/>
</dbReference>
<evidence type="ECO:0000256" key="4">
    <source>
        <dbReference type="ARBA" id="ARBA00012638"/>
    </source>
</evidence>
<feature type="region of interest" description="Disordered" evidence="6">
    <location>
        <begin position="142"/>
        <end position="218"/>
    </location>
</feature>
<dbReference type="InterPro" id="IPR031703">
    <property type="entry name" value="Lipin_mid"/>
</dbReference>
<evidence type="ECO:0000313" key="9">
    <source>
        <dbReference type="Proteomes" id="UP000472265"/>
    </source>
</evidence>
<accession>A0A671WR81</accession>